<evidence type="ECO:0000256" key="2">
    <source>
        <dbReference type="ARBA" id="ARBA00022525"/>
    </source>
</evidence>
<dbReference type="AlphaFoldDB" id="A0A7R9MKG7"/>
<name>A0A7R9MKG7_9ACAR</name>
<feature type="signal peptide" evidence="4">
    <location>
        <begin position="1"/>
        <end position="28"/>
    </location>
</feature>
<evidence type="ECO:0000313" key="6">
    <source>
        <dbReference type="Proteomes" id="UP000728032"/>
    </source>
</evidence>
<dbReference type="EMBL" id="CAJPVJ010025489">
    <property type="protein sequence ID" value="CAG2179041.1"/>
    <property type="molecule type" value="Genomic_DNA"/>
</dbReference>
<accession>A0A7R9MKG7</accession>
<protein>
    <submittedName>
        <fullName evidence="5">Uncharacterized protein</fullName>
    </submittedName>
</protein>
<keyword evidence="6" id="KW-1185">Reference proteome</keyword>
<evidence type="ECO:0000256" key="3">
    <source>
        <dbReference type="ARBA" id="ARBA00022729"/>
    </source>
</evidence>
<keyword evidence="2" id="KW-0964">Secreted</keyword>
<keyword evidence="3 4" id="KW-0732">Signal</keyword>
<dbReference type="Pfam" id="PF06377">
    <property type="entry name" value="Adipokin_hormo"/>
    <property type="match status" value="1"/>
</dbReference>
<comment type="subcellular location">
    <subcellularLocation>
        <location evidence="1">Secreted</location>
    </subcellularLocation>
</comment>
<dbReference type="OrthoDB" id="6507449at2759"/>
<dbReference type="GO" id="GO:0005179">
    <property type="term" value="F:hormone activity"/>
    <property type="evidence" value="ECO:0007669"/>
    <property type="project" value="InterPro"/>
</dbReference>
<dbReference type="InterPro" id="IPR010475">
    <property type="entry name" value="AKH/RPCH_hormone"/>
</dbReference>
<organism evidence="5">
    <name type="scientific">Oppiella nova</name>
    <dbReference type="NCBI Taxonomy" id="334625"/>
    <lineage>
        <taxon>Eukaryota</taxon>
        <taxon>Metazoa</taxon>
        <taxon>Ecdysozoa</taxon>
        <taxon>Arthropoda</taxon>
        <taxon>Chelicerata</taxon>
        <taxon>Arachnida</taxon>
        <taxon>Acari</taxon>
        <taxon>Acariformes</taxon>
        <taxon>Sarcoptiformes</taxon>
        <taxon>Oribatida</taxon>
        <taxon>Brachypylina</taxon>
        <taxon>Oppioidea</taxon>
        <taxon>Oppiidae</taxon>
        <taxon>Oppiella</taxon>
    </lineage>
</organism>
<dbReference type="Proteomes" id="UP000728032">
    <property type="component" value="Unassembled WGS sequence"/>
</dbReference>
<dbReference type="GO" id="GO:0005576">
    <property type="term" value="C:extracellular region"/>
    <property type="evidence" value="ECO:0007669"/>
    <property type="project" value="UniProtKB-SubCell"/>
</dbReference>
<feature type="chain" id="PRO_5036211540" evidence="4">
    <location>
        <begin position="29"/>
        <end position="83"/>
    </location>
</feature>
<evidence type="ECO:0000256" key="4">
    <source>
        <dbReference type="SAM" id="SignalP"/>
    </source>
</evidence>
<sequence length="83" mass="9529">MNSKTTHILVTLVTMALVVILLLDMTSAQITFSKDWRPGGKRSLNDYGCQQMNDMAVIKIRDLIKRILEYSSVRIRLSYHSTK</sequence>
<dbReference type="EMBL" id="OC940314">
    <property type="protein sequence ID" value="CAD7661905.1"/>
    <property type="molecule type" value="Genomic_DNA"/>
</dbReference>
<evidence type="ECO:0000256" key="1">
    <source>
        <dbReference type="ARBA" id="ARBA00004613"/>
    </source>
</evidence>
<gene>
    <name evidence="5" type="ORF">ONB1V03_LOCUS18465</name>
</gene>
<proteinExistence type="predicted"/>
<reference evidence="5" key="1">
    <citation type="submission" date="2020-11" db="EMBL/GenBank/DDBJ databases">
        <authorList>
            <person name="Tran Van P."/>
        </authorList>
    </citation>
    <scope>NUCLEOTIDE SEQUENCE</scope>
</reference>
<evidence type="ECO:0000313" key="5">
    <source>
        <dbReference type="EMBL" id="CAD7661905.1"/>
    </source>
</evidence>